<evidence type="ECO:0000313" key="1">
    <source>
        <dbReference type="EMBL" id="TBU07124.1"/>
    </source>
</evidence>
<sequence length="446" mass="52925">MNILILIKQEIFIIIVFIVGQIYLSKSNKTIPDKGMFPYKEETTYFEKHAFNLIEQLFSGYSKNAFNDVYFIETNNLTTNADFEGFINKITHSKTIKTHFFYVQFDWSEDSNLNTENIIKKILCALNNHLEGKMCKPKEKIVINNGTNFIYEDISKVFRYFHYYINNFKNENLNIESIKKIFSKSLDFQMNATNFLSQKTFIFICRGKIPNLDIFLFKKIIFKYLKVRNTSFMTPVFFFDSSSNNLKNDGYFLSSSDTSNTFCTVKFYYEKIVSSEYIIYFQNLKELKAFFVSEELFLKYSAIKFTEKIEENFHDMQNQSILSLKSMPTRRVDVDFVNPIRKDIVMVVNNIFSIEYINKGYFFEKKIKKDDFTLKNKCFIQSMELSAHIDRVDSFAYNFCIDEYGEIISTYREELKFYANIKNISIAFHEIEEKCKNLILSLMNLE</sequence>
<evidence type="ECO:0000313" key="2">
    <source>
        <dbReference type="Proteomes" id="UP000291404"/>
    </source>
</evidence>
<protein>
    <submittedName>
        <fullName evidence="1">Uncharacterized protein</fullName>
    </submittedName>
</protein>
<dbReference type="VEuPathDB" id="MicrosporidiaDB:CWI36_0323p0020"/>
<proteinExistence type="predicted"/>
<gene>
    <name evidence="1" type="ORF">CWI36_0323p0020</name>
</gene>
<dbReference type="EMBL" id="PITI01000323">
    <property type="protein sequence ID" value="TBU07124.1"/>
    <property type="molecule type" value="Genomic_DNA"/>
</dbReference>
<dbReference type="VEuPathDB" id="MicrosporidiaDB:CWI39_0923p0010"/>
<organism evidence="1 2">
    <name type="scientific">Hamiltosporidium magnivora</name>
    <dbReference type="NCBI Taxonomy" id="148818"/>
    <lineage>
        <taxon>Eukaryota</taxon>
        <taxon>Fungi</taxon>
        <taxon>Fungi incertae sedis</taxon>
        <taxon>Microsporidia</taxon>
        <taxon>Dubosqiidae</taxon>
        <taxon>Hamiltosporidium</taxon>
    </lineage>
</organism>
<name>A0A4Q9LGI8_9MICR</name>
<keyword evidence="2" id="KW-1185">Reference proteome</keyword>
<comment type="caution">
    <text evidence="1">The sequence shown here is derived from an EMBL/GenBank/DDBJ whole genome shotgun (WGS) entry which is preliminary data.</text>
</comment>
<accession>A0A4Q9LGI8</accession>
<dbReference type="Proteomes" id="UP000291404">
    <property type="component" value="Unassembled WGS sequence"/>
</dbReference>
<reference evidence="1 2" key="1">
    <citation type="submission" date="2017-12" db="EMBL/GenBank/DDBJ databases">
        <authorList>
            <person name="Pombert J.-F."/>
            <person name="Haag K.L."/>
            <person name="Ebert D."/>
        </authorList>
    </citation>
    <scope>NUCLEOTIDE SEQUENCE [LARGE SCALE GENOMIC DNA]</scope>
    <source>
        <strain evidence="1">BE-OM-2</strain>
    </source>
</reference>
<dbReference type="AlphaFoldDB" id="A0A4Q9LGI8"/>